<reference evidence="1" key="1">
    <citation type="submission" date="2019-02" db="EMBL/GenBank/DDBJ databases">
        <authorList>
            <person name="Gruber-Vodicka R. H."/>
            <person name="Seah K. B. B."/>
        </authorList>
    </citation>
    <scope>NUCLEOTIDE SEQUENCE</scope>
    <source>
        <strain evidence="1">BECK_S127</strain>
    </source>
</reference>
<dbReference type="AlphaFoldDB" id="A0A451BIS1"/>
<gene>
    <name evidence="1" type="ORF">BECKSD772D_GA0070982_100852</name>
</gene>
<dbReference type="EMBL" id="CAADHB010000008">
    <property type="protein sequence ID" value="VFK78181.1"/>
    <property type="molecule type" value="Genomic_DNA"/>
</dbReference>
<evidence type="ECO:0008006" key="2">
    <source>
        <dbReference type="Google" id="ProtNLM"/>
    </source>
</evidence>
<accession>A0A451BIS1</accession>
<dbReference type="InterPro" id="IPR021109">
    <property type="entry name" value="Peptidase_aspartic_dom_sf"/>
</dbReference>
<evidence type="ECO:0000313" key="1">
    <source>
        <dbReference type="EMBL" id="VFK78181.1"/>
    </source>
</evidence>
<name>A0A451BIS1_9GAMM</name>
<proteinExistence type="predicted"/>
<organism evidence="1">
    <name type="scientific">Candidatus Kentrum sp. SD</name>
    <dbReference type="NCBI Taxonomy" id="2126332"/>
    <lineage>
        <taxon>Bacteria</taxon>
        <taxon>Pseudomonadati</taxon>
        <taxon>Pseudomonadota</taxon>
        <taxon>Gammaproteobacteria</taxon>
        <taxon>Candidatus Kentrum</taxon>
    </lineage>
</organism>
<dbReference type="Gene3D" id="2.40.70.10">
    <property type="entry name" value="Acid Proteases"/>
    <property type="match status" value="1"/>
</dbReference>
<protein>
    <recommendedName>
        <fullName evidence="2">Aspartyl protease</fullName>
    </recommendedName>
</protein>
<sequence>MGKIAANVSITNLFDREARIRCDAFVDTGSAHMVLPSAWKERLGNLDTIETVDCETATQQLVKGDIRGPVEIKIEGFRPIYSEVLFLDMSPTDGIYEPLIGYIVLEQAQAAVDMLGHRLLHVGKVDLKSANVDVDMRSGNSRKVFLDNCIVSTSDTMRKAFKEKKLNWGDSIQKVKILGYKRKPLPDENEIWRRNQIECLPTIGRLAREKIISLYTYSELQFEGLKRGRSLNIGNSLSNAEINKLYAAVERSYFSSMEIDNCIKTEQLIEFCKNIEKLAKQLAEYDYPNFLLDNLRGVQRFRDLCEGLSEKQLPDAFHLWTAEVNGIEFFLTIDRKFIRVMTETKKISLPCRPLSPCELLRMLRIEEKNSFEYKEDQFYDFFGRPA</sequence>